<dbReference type="HOGENOM" id="CLU_3185307_0_0_6"/>
<evidence type="ECO:0000313" key="3">
    <source>
        <dbReference type="Proteomes" id="UP000032430"/>
    </source>
</evidence>
<dbReference type="EMBL" id="LN614827">
    <property type="protein sequence ID" value="CEG56886.1"/>
    <property type="molecule type" value="Genomic_DNA"/>
</dbReference>
<dbReference type="AlphaFoldDB" id="A0A098G4I7"/>
<gene>
    <name evidence="2" type="ORF">LFA_1469</name>
</gene>
<accession>A0A098G4I7</accession>
<feature type="transmembrane region" description="Helical" evidence="1">
    <location>
        <begin position="7"/>
        <end position="30"/>
    </location>
</feature>
<keyword evidence="1" id="KW-0812">Transmembrane</keyword>
<reference evidence="3" key="1">
    <citation type="submission" date="2014-09" db="EMBL/GenBank/DDBJ databases">
        <authorList>
            <person name="Gomez-Valero L."/>
        </authorList>
    </citation>
    <scope>NUCLEOTIDE SEQUENCE [LARGE SCALE GENOMIC DNA]</scope>
    <source>
        <strain evidence="3">ATCC700992</strain>
    </source>
</reference>
<protein>
    <submittedName>
        <fullName evidence="2">Uncharacterized protein</fullName>
    </submittedName>
</protein>
<keyword evidence="1" id="KW-0472">Membrane</keyword>
<evidence type="ECO:0000256" key="1">
    <source>
        <dbReference type="SAM" id="Phobius"/>
    </source>
</evidence>
<dbReference type="Proteomes" id="UP000032430">
    <property type="component" value="Chromosome I"/>
</dbReference>
<keyword evidence="3" id="KW-1185">Reference proteome</keyword>
<sequence length="46" mass="5166">MRKIICYCALINQLNLACVVNLLVVVSFYYNFQRGKGAIAKNQSQG</sequence>
<evidence type="ECO:0000313" key="2">
    <source>
        <dbReference type="EMBL" id="CEG56886.1"/>
    </source>
</evidence>
<name>A0A098G4I7_9GAMM</name>
<organism evidence="2 3">
    <name type="scientific">Legionella fallonii LLAP-10</name>
    <dbReference type="NCBI Taxonomy" id="1212491"/>
    <lineage>
        <taxon>Bacteria</taxon>
        <taxon>Pseudomonadati</taxon>
        <taxon>Pseudomonadota</taxon>
        <taxon>Gammaproteobacteria</taxon>
        <taxon>Legionellales</taxon>
        <taxon>Legionellaceae</taxon>
        <taxon>Legionella</taxon>
    </lineage>
</organism>
<proteinExistence type="predicted"/>
<dbReference type="KEGG" id="lfa:LFA_1469"/>
<keyword evidence="1" id="KW-1133">Transmembrane helix</keyword>